<organism evidence="9 10">
    <name type="scientific">Marivirga tractuosa (strain ATCC 23168 / DSM 4126 / NBRC 15989 / NCIMB 1408 / VKM B-1430 / H-43)</name>
    <name type="common">Microscilla tractuosa</name>
    <name type="synonym">Flexibacter tractuosus</name>
    <dbReference type="NCBI Taxonomy" id="643867"/>
    <lineage>
        <taxon>Bacteria</taxon>
        <taxon>Pseudomonadati</taxon>
        <taxon>Bacteroidota</taxon>
        <taxon>Cytophagia</taxon>
        <taxon>Cytophagales</taxon>
        <taxon>Marivirgaceae</taxon>
        <taxon>Marivirga</taxon>
    </lineage>
</organism>
<evidence type="ECO:0000256" key="5">
    <source>
        <dbReference type="PIRSR" id="PIRSR602081-1"/>
    </source>
</evidence>
<evidence type="ECO:0000256" key="7">
    <source>
        <dbReference type="RuleBase" id="RU004182"/>
    </source>
</evidence>
<feature type="binding site" evidence="5">
    <location>
        <position position="213"/>
    </location>
    <ligand>
        <name>FAD</name>
        <dbReference type="ChEBI" id="CHEBI:57692"/>
    </ligand>
</feature>
<evidence type="ECO:0000256" key="3">
    <source>
        <dbReference type="ARBA" id="ARBA00022827"/>
    </source>
</evidence>
<dbReference type="InterPro" id="IPR006050">
    <property type="entry name" value="DNA_photolyase_N"/>
</dbReference>
<dbReference type="GO" id="GO:0003904">
    <property type="term" value="F:deoxyribodipyrimidine photo-lyase activity"/>
    <property type="evidence" value="ECO:0007669"/>
    <property type="project" value="UniProtKB-EC"/>
</dbReference>
<feature type="site" description="Electron transfer via tryptophanyl radical" evidence="6">
    <location>
        <position position="363"/>
    </location>
</feature>
<dbReference type="InterPro" id="IPR014729">
    <property type="entry name" value="Rossmann-like_a/b/a_fold"/>
</dbReference>
<dbReference type="EC" id="4.1.99.3" evidence="9"/>
<sequence>MEKISIFWFRRDLRLYDNTALYYAIQENIPVLPLFIFDSEILDDLKDKSDARVNFIHDQLTEINDQLKKIGSGVLIKHGKPEEVYKSLIKEYNIQAVFTNRDYEPYALERDQKIDNILQQKGIGFYDFKDHVIFEKDEILTGGNEPYKVFTPFKNKWLEKLESGHIHPYEIHLTAENFFQFEPEIPTLDEIGFRESDVPIPKKEYEESTIQKYDQERDFPAKNGTSRLGIHLRFGTISIREAVAHAQKLNDTWLNELIWRDFYSMILANFPHVVKNAFKAKYDAIPWRNSKEDFQKWCAGKTGYPIVDAGMRELNETGYMHNRVRMIVASFLTKHLLIDWRWGEAYFAEKLLDYELASNNGGWQWAAGTGTDAQPYFRIFNPYSQTDKFDKNKAYIKKWIPEINTSDYPEPMVDHKKARQRALDTYKSALDNA</sequence>
<dbReference type="eggNOG" id="COG0415">
    <property type="taxonomic scope" value="Bacteria"/>
</dbReference>
<dbReference type="STRING" id="643867.Ftrac_0054"/>
<dbReference type="GO" id="GO:0006950">
    <property type="term" value="P:response to stress"/>
    <property type="evidence" value="ECO:0007669"/>
    <property type="project" value="UniProtKB-ARBA"/>
</dbReference>
<dbReference type="AlphaFoldDB" id="E4TVD9"/>
<name>E4TVD9_MARTH</name>
<evidence type="ECO:0000313" key="10">
    <source>
        <dbReference type="Proteomes" id="UP000008720"/>
    </source>
</evidence>
<dbReference type="PANTHER" id="PTHR11455">
    <property type="entry name" value="CRYPTOCHROME"/>
    <property type="match status" value="1"/>
</dbReference>
<keyword evidence="4 7" id="KW-0157">Chromophore</keyword>
<keyword evidence="10" id="KW-1185">Reference proteome</keyword>
<dbReference type="Gene3D" id="3.40.50.620">
    <property type="entry name" value="HUPs"/>
    <property type="match status" value="1"/>
</dbReference>
<dbReference type="PROSITE" id="PS51645">
    <property type="entry name" value="PHR_CRY_ALPHA_BETA"/>
    <property type="match status" value="1"/>
</dbReference>
<evidence type="ECO:0000256" key="6">
    <source>
        <dbReference type="PIRSR" id="PIRSR602081-2"/>
    </source>
</evidence>
<feature type="site" description="Electron transfer via tryptophanyl radical" evidence="6">
    <location>
        <position position="287"/>
    </location>
</feature>
<dbReference type="Proteomes" id="UP000008720">
    <property type="component" value="Chromosome"/>
</dbReference>
<dbReference type="Pfam" id="PF03441">
    <property type="entry name" value="FAD_binding_7"/>
    <property type="match status" value="1"/>
</dbReference>
<dbReference type="GO" id="GO:0003677">
    <property type="term" value="F:DNA binding"/>
    <property type="evidence" value="ECO:0007669"/>
    <property type="project" value="TreeGrafter"/>
</dbReference>
<feature type="site" description="Electron transfer via tryptophanyl radical" evidence="6">
    <location>
        <position position="340"/>
    </location>
</feature>
<dbReference type="InterPro" id="IPR002081">
    <property type="entry name" value="Cryptochrome/DNA_photolyase_1"/>
</dbReference>
<dbReference type="KEGG" id="mtt:Ftrac_0054"/>
<comment type="cofactor">
    <cofactor evidence="5">
        <name>FAD</name>
        <dbReference type="ChEBI" id="CHEBI:57692"/>
    </cofactor>
    <text evidence="5">Binds 1 FAD per subunit.</text>
</comment>
<gene>
    <name evidence="9" type="ordered locus">Ftrac_0054</name>
</gene>
<dbReference type="InterPro" id="IPR018394">
    <property type="entry name" value="DNA_photolyase_1_CS_C"/>
</dbReference>
<dbReference type="InterPro" id="IPR005101">
    <property type="entry name" value="Cryptochr/Photolyase_FAD-bd"/>
</dbReference>
<feature type="binding site" evidence="5">
    <location>
        <begin position="256"/>
        <end position="263"/>
    </location>
    <ligand>
        <name>FAD</name>
        <dbReference type="ChEBI" id="CHEBI:57692"/>
    </ligand>
</feature>
<dbReference type="GO" id="GO:0071949">
    <property type="term" value="F:FAD binding"/>
    <property type="evidence" value="ECO:0007669"/>
    <property type="project" value="TreeGrafter"/>
</dbReference>
<evidence type="ECO:0000256" key="2">
    <source>
        <dbReference type="ARBA" id="ARBA00022630"/>
    </source>
</evidence>
<evidence type="ECO:0000313" key="9">
    <source>
        <dbReference type="EMBL" id="ADR20071.1"/>
    </source>
</evidence>
<evidence type="ECO:0000259" key="8">
    <source>
        <dbReference type="PROSITE" id="PS51645"/>
    </source>
</evidence>
<dbReference type="RefSeq" id="WP_013452222.1">
    <property type="nucleotide sequence ID" value="NC_014759.1"/>
</dbReference>
<keyword evidence="3 5" id="KW-0274">FAD</keyword>
<dbReference type="GO" id="GO:0006139">
    <property type="term" value="P:nucleobase-containing compound metabolic process"/>
    <property type="evidence" value="ECO:0007669"/>
    <property type="project" value="UniProtKB-ARBA"/>
</dbReference>
<dbReference type="PANTHER" id="PTHR11455:SF9">
    <property type="entry name" value="CRYPTOCHROME CIRCADIAN CLOCK 5 ISOFORM X1"/>
    <property type="match status" value="1"/>
</dbReference>
<dbReference type="PRINTS" id="PR00147">
    <property type="entry name" value="DNAPHOTLYASE"/>
</dbReference>
<dbReference type="Gene3D" id="1.10.579.10">
    <property type="entry name" value="DNA Cyclobutane Dipyrimidine Photolyase, subunit A, domain 3"/>
    <property type="match status" value="1"/>
</dbReference>
<evidence type="ECO:0000256" key="1">
    <source>
        <dbReference type="ARBA" id="ARBA00001932"/>
    </source>
</evidence>
<dbReference type="PROSITE" id="PS00394">
    <property type="entry name" value="DNA_PHOTOLYASES_1_1"/>
    <property type="match status" value="1"/>
</dbReference>
<dbReference type="Pfam" id="PF00875">
    <property type="entry name" value="DNA_photolyase"/>
    <property type="match status" value="1"/>
</dbReference>
<feature type="domain" description="Photolyase/cryptochrome alpha/beta" evidence="8">
    <location>
        <begin position="3"/>
        <end position="133"/>
    </location>
</feature>
<protein>
    <submittedName>
        <fullName evidence="9">Deoxyribodipyrimidine photo-lyase</fullName>
        <ecNumber evidence="9">4.1.99.3</ecNumber>
    </submittedName>
</protein>
<evidence type="ECO:0000256" key="4">
    <source>
        <dbReference type="ARBA" id="ARBA00022991"/>
    </source>
</evidence>
<dbReference type="PROSITE" id="PS00691">
    <property type="entry name" value="DNA_PHOTOLYASES_1_2"/>
    <property type="match status" value="1"/>
</dbReference>
<accession>E4TVD9</accession>
<keyword evidence="9" id="KW-0456">Lyase</keyword>
<dbReference type="OrthoDB" id="9772484at2"/>
<dbReference type="SUPFAM" id="SSF48173">
    <property type="entry name" value="Cryptochrome/photolyase FAD-binding domain"/>
    <property type="match status" value="1"/>
</dbReference>
<dbReference type="InterPro" id="IPR036134">
    <property type="entry name" value="Crypto/Photolyase_FAD-like_sf"/>
</dbReference>
<proteinExistence type="inferred from homology"/>
<reference evidence="9 10" key="1">
    <citation type="journal article" date="2011" name="Stand. Genomic Sci.">
        <title>Complete genome sequence of Marivirga tractuosa type strain (H-43).</title>
        <authorList>
            <person name="Pagani I."/>
            <person name="Chertkov O."/>
            <person name="Lapidus A."/>
            <person name="Lucas S."/>
            <person name="Del Rio T.G."/>
            <person name="Tice H."/>
            <person name="Copeland A."/>
            <person name="Cheng J.F."/>
            <person name="Nolan M."/>
            <person name="Saunders E."/>
            <person name="Pitluck S."/>
            <person name="Held B."/>
            <person name="Goodwin L."/>
            <person name="Liolios K."/>
            <person name="Ovchinikova G."/>
            <person name="Ivanova N."/>
            <person name="Mavromatis K."/>
            <person name="Pati A."/>
            <person name="Chen A."/>
            <person name="Palaniappan K."/>
            <person name="Land M."/>
            <person name="Hauser L."/>
            <person name="Jeffries C.D."/>
            <person name="Detter J.C."/>
            <person name="Han C."/>
            <person name="Tapia R."/>
            <person name="Ngatchou-Djao O.D."/>
            <person name="Rohde M."/>
            <person name="Goker M."/>
            <person name="Spring S."/>
            <person name="Sikorski J."/>
            <person name="Woyke T."/>
            <person name="Bristow J."/>
            <person name="Eisen J.A."/>
            <person name="Markowitz V."/>
            <person name="Hugenholtz P."/>
            <person name="Klenk H.P."/>
            <person name="Kyrpides N.C."/>
        </authorList>
    </citation>
    <scope>NUCLEOTIDE SEQUENCE [LARGE SCALE GENOMIC DNA]</scope>
    <source>
        <strain evidence="10">ATCC 23168 / DSM 4126 / NBRC 15989 / NCIMB 1408 / VKM B-1430 / H-43</strain>
    </source>
</reference>
<comment type="cofactor">
    <cofactor evidence="1">
        <name>(6R)-5,10-methylene-5,6,7,8-tetrahydrofolate</name>
        <dbReference type="ChEBI" id="CHEBI:15636"/>
    </cofactor>
</comment>
<feature type="binding site" evidence="5">
    <location>
        <position position="253"/>
    </location>
    <ligand>
        <name>FAD</name>
        <dbReference type="ChEBI" id="CHEBI:57692"/>
    </ligand>
</feature>
<comment type="similarity">
    <text evidence="7">Belongs to the DNA photolyase family.</text>
</comment>
<dbReference type="GO" id="GO:0009416">
    <property type="term" value="P:response to light stimulus"/>
    <property type="evidence" value="ECO:0007669"/>
    <property type="project" value="TreeGrafter"/>
</dbReference>
<dbReference type="InterPro" id="IPR036155">
    <property type="entry name" value="Crypto/Photolyase_N_sf"/>
</dbReference>
<dbReference type="EMBL" id="CP002349">
    <property type="protein sequence ID" value="ADR20071.1"/>
    <property type="molecule type" value="Genomic_DNA"/>
</dbReference>
<dbReference type="Gene3D" id="1.25.40.80">
    <property type="match status" value="1"/>
</dbReference>
<dbReference type="SUPFAM" id="SSF52425">
    <property type="entry name" value="Cryptochrome/photolyase, N-terminal domain"/>
    <property type="match status" value="1"/>
</dbReference>
<keyword evidence="2 5" id="KW-0285">Flavoprotein</keyword>
<dbReference type="HOGENOM" id="CLU_010348_2_2_10"/>